<dbReference type="SUPFAM" id="SSF53756">
    <property type="entry name" value="UDP-Glycosyltransferase/glycogen phosphorylase"/>
    <property type="match status" value="1"/>
</dbReference>
<gene>
    <name evidence="1" type="ORF">Lalb_Chr18g0059331</name>
</gene>
<organism evidence="1 2">
    <name type="scientific">Lupinus albus</name>
    <name type="common">White lupine</name>
    <name type="synonym">Lupinus termis</name>
    <dbReference type="NCBI Taxonomy" id="3870"/>
    <lineage>
        <taxon>Eukaryota</taxon>
        <taxon>Viridiplantae</taxon>
        <taxon>Streptophyta</taxon>
        <taxon>Embryophyta</taxon>
        <taxon>Tracheophyta</taxon>
        <taxon>Spermatophyta</taxon>
        <taxon>Magnoliopsida</taxon>
        <taxon>eudicotyledons</taxon>
        <taxon>Gunneridae</taxon>
        <taxon>Pentapetalae</taxon>
        <taxon>rosids</taxon>
        <taxon>fabids</taxon>
        <taxon>Fabales</taxon>
        <taxon>Fabaceae</taxon>
        <taxon>Papilionoideae</taxon>
        <taxon>50 kb inversion clade</taxon>
        <taxon>genistoids sensu lato</taxon>
        <taxon>core genistoids</taxon>
        <taxon>Genisteae</taxon>
        <taxon>Lupinus</taxon>
    </lineage>
</organism>
<evidence type="ECO:0000313" key="2">
    <source>
        <dbReference type="Proteomes" id="UP000447434"/>
    </source>
</evidence>
<dbReference type="AlphaFoldDB" id="A0A6A4P0L7"/>
<dbReference type="GO" id="GO:0016740">
    <property type="term" value="F:transferase activity"/>
    <property type="evidence" value="ECO:0007669"/>
    <property type="project" value="UniProtKB-KW"/>
</dbReference>
<reference evidence="2" key="1">
    <citation type="journal article" date="2020" name="Nat. Commun.">
        <title>Genome sequence of the cluster root forming white lupin.</title>
        <authorList>
            <person name="Hufnagel B."/>
            <person name="Marques A."/>
            <person name="Soriano A."/>
            <person name="Marques L."/>
            <person name="Divol F."/>
            <person name="Doumas P."/>
            <person name="Sallet E."/>
            <person name="Mancinotti D."/>
            <person name="Carrere S."/>
            <person name="Marande W."/>
            <person name="Arribat S."/>
            <person name="Keller J."/>
            <person name="Huneau C."/>
            <person name="Blein T."/>
            <person name="Aime D."/>
            <person name="Laguerre M."/>
            <person name="Taylor J."/>
            <person name="Schubert V."/>
            <person name="Nelson M."/>
            <person name="Geu-Flores F."/>
            <person name="Crespi M."/>
            <person name="Gallardo-Guerrero K."/>
            <person name="Delaux P.-M."/>
            <person name="Salse J."/>
            <person name="Berges H."/>
            <person name="Guyot R."/>
            <person name="Gouzy J."/>
            <person name="Peret B."/>
        </authorList>
    </citation>
    <scope>NUCLEOTIDE SEQUENCE [LARGE SCALE GENOMIC DNA]</scope>
    <source>
        <strain evidence="2">cv. Amiga</strain>
    </source>
</reference>
<comment type="caution">
    <text evidence="1">The sequence shown here is derived from an EMBL/GenBank/DDBJ whole genome shotgun (WGS) entry which is preliminary data.</text>
</comment>
<name>A0A6A4P0L7_LUPAL</name>
<dbReference type="EMBL" id="WOCE01000018">
    <property type="protein sequence ID" value="KAE9594961.1"/>
    <property type="molecule type" value="Genomic_DNA"/>
</dbReference>
<proteinExistence type="predicted"/>
<evidence type="ECO:0000313" key="1">
    <source>
        <dbReference type="EMBL" id="KAE9594961.1"/>
    </source>
</evidence>
<protein>
    <submittedName>
        <fullName evidence="1">Putative anthocyanidin 3-O-glucoside 2''-O-glucosyltransferase</fullName>
    </submittedName>
</protein>
<keyword evidence="1" id="KW-0808">Transferase</keyword>
<accession>A0A6A4P0L7</accession>
<keyword evidence="2" id="KW-1185">Reference proteome</keyword>
<dbReference type="Proteomes" id="UP000447434">
    <property type="component" value="Chromosome 18"/>
</dbReference>
<sequence length="52" mass="5971">MTVDLEVGVEVKKSEDGLFTRETMREAMTALMGNDSEVGHVVRFNHGKWREF</sequence>